<keyword evidence="8" id="KW-1185">Reference proteome</keyword>
<proteinExistence type="predicted"/>
<sequence length="226" mass="25987">MLNLFGILKPDQTQIPVGLPISLNAQILQQRYSSSIPKPVHPIHVLENLKRQYCMCSGAVSCHPMKPQSTPLNNDCGALEDLPPKDIKESDKKMEKKSSPLSDFSDIKQTSVKDFEHITYDKEDSKGTVVTIFVCKFQDCEKTFTRSWNFLDHARTHLGIKPYSCPHCPRSFTQKGNLKKHMKQHSEPTLENRKKFVCTHCSSRYTEKYNLKVHIKKYHPEKASKI</sequence>
<accession>A0AAD2D734</accession>
<keyword evidence="3" id="KW-0862">Zinc</keyword>
<dbReference type="InterPro" id="IPR036236">
    <property type="entry name" value="Znf_C2H2_sf"/>
</dbReference>
<keyword evidence="1" id="KW-0479">Metal-binding</keyword>
<dbReference type="GO" id="GO:0000978">
    <property type="term" value="F:RNA polymerase II cis-regulatory region sequence-specific DNA binding"/>
    <property type="evidence" value="ECO:0007669"/>
    <property type="project" value="TreeGrafter"/>
</dbReference>
<feature type="domain" description="C2H2-type" evidence="6">
    <location>
        <begin position="133"/>
        <end position="162"/>
    </location>
</feature>
<evidence type="ECO:0000259" key="6">
    <source>
        <dbReference type="PROSITE" id="PS50157"/>
    </source>
</evidence>
<gene>
    <name evidence="7" type="ORF">ECRASSUSDP1_LOCUS24643</name>
</gene>
<dbReference type="Proteomes" id="UP001295684">
    <property type="component" value="Unassembled WGS sequence"/>
</dbReference>
<evidence type="ECO:0000313" key="8">
    <source>
        <dbReference type="Proteomes" id="UP001295684"/>
    </source>
</evidence>
<comment type="caution">
    <text evidence="7">The sequence shown here is derived from an EMBL/GenBank/DDBJ whole genome shotgun (WGS) entry which is preliminary data.</text>
</comment>
<dbReference type="SMART" id="SM00355">
    <property type="entry name" value="ZnF_C2H2"/>
    <property type="match status" value="3"/>
</dbReference>
<evidence type="ECO:0000256" key="2">
    <source>
        <dbReference type="ARBA" id="ARBA00022771"/>
    </source>
</evidence>
<dbReference type="PROSITE" id="PS00028">
    <property type="entry name" value="ZINC_FINGER_C2H2_1"/>
    <property type="match status" value="3"/>
</dbReference>
<dbReference type="SUPFAM" id="SSF57667">
    <property type="entry name" value="beta-beta-alpha zinc fingers"/>
    <property type="match status" value="2"/>
</dbReference>
<dbReference type="PANTHER" id="PTHR23235:SF120">
    <property type="entry name" value="KRUPPEL-LIKE FACTOR 15"/>
    <property type="match status" value="1"/>
</dbReference>
<keyword evidence="2 4" id="KW-0863">Zinc-finger</keyword>
<dbReference type="FunFam" id="3.30.160.60:FF:000260">
    <property type="entry name" value="Spalt-like transcription factor 1"/>
    <property type="match status" value="1"/>
</dbReference>
<dbReference type="InterPro" id="IPR013087">
    <property type="entry name" value="Znf_C2H2_type"/>
</dbReference>
<dbReference type="EMBL" id="CAMPGE010025391">
    <property type="protein sequence ID" value="CAI2383152.1"/>
    <property type="molecule type" value="Genomic_DNA"/>
</dbReference>
<feature type="domain" description="C2H2-type" evidence="6">
    <location>
        <begin position="196"/>
        <end position="224"/>
    </location>
</feature>
<dbReference type="AlphaFoldDB" id="A0AAD2D734"/>
<evidence type="ECO:0000256" key="5">
    <source>
        <dbReference type="SAM" id="MobiDB-lite"/>
    </source>
</evidence>
<feature type="region of interest" description="Disordered" evidence="5">
    <location>
        <begin position="75"/>
        <end position="102"/>
    </location>
</feature>
<reference evidence="7" key="1">
    <citation type="submission" date="2023-07" db="EMBL/GenBank/DDBJ databases">
        <authorList>
            <consortium name="AG Swart"/>
            <person name="Singh M."/>
            <person name="Singh A."/>
            <person name="Seah K."/>
            <person name="Emmerich C."/>
        </authorList>
    </citation>
    <scope>NUCLEOTIDE SEQUENCE</scope>
    <source>
        <strain evidence="7">DP1</strain>
    </source>
</reference>
<dbReference type="Pfam" id="PF00096">
    <property type="entry name" value="zf-C2H2"/>
    <property type="match status" value="2"/>
</dbReference>
<name>A0AAD2D734_EUPCR</name>
<protein>
    <recommendedName>
        <fullName evidence="6">C2H2-type domain-containing protein</fullName>
    </recommendedName>
</protein>
<feature type="domain" description="C2H2-type" evidence="6">
    <location>
        <begin position="163"/>
        <end position="190"/>
    </location>
</feature>
<dbReference type="GO" id="GO:0008270">
    <property type="term" value="F:zinc ion binding"/>
    <property type="evidence" value="ECO:0007669"/>
    <property type="project" value="UniProtKB-KW"/>
</dbReference>
<dbReference type="Gene3D" id="3.30.160.60">
    <property type="entry name" value="Classic Zinc Finger"/>
    <property type="match status" value="3"/>
</dbReference>
<evidence type="ECO:0000256" key="3">
    <source>
        <dbReference type="ARBA" id="ARBA00022833"/>
    </source>
</evidence>
<dbReference type="GO" id="GO:0000981">
    <property type="term" value="F:DNA-binding transcription factor activity, RNA polymerase II-specific"/>
    <property type="evidence" value="ECO:0007669"/>
    <property type="project" value="TreeGrafter"/>
</dbReference>
<evidence type="ECO:0000256" key="4">
    <source>
        <dbReference type="PROSITE-ProRule" id="PRU00042"/>
    </source>
</evidence>
<dbReference type="PANTHER" id="PTHR23235">
    <property type="entry name" value="KRUEPPEL-LIKE TRANSCRIPTION FACTOR"/>
    <property type="match status" value="1"/>
</dbReference>
<dbReference type="PROSITE" id="PS50157">
    <property type="entry name" value="ZINC_FINGER_C2H2_2"/>
    <property type="match status" value="3"/>
</dbReference>
<evidence type="ECO:0000256" key="1">
    <source>
        <dbReference type="ARBA" id="ARBA00022723"/>
    </source>
</evidence>
<feature type="compositionally biased region" description="Basic and acidic residues" evidence="5">
    <location>
        <begin position="82"/>
        <end position="98"/>
    </location>
</feature>
<evidence type="ECO:0000313" key="7">
    <source>
        <dbReference type="EMBL" id="CAI2383152.1"/>
    </source>
</evidence>
<organism evidence="7 8">
    <name type="scientific">Euplotes crassus</name>
    <dbReference type="NCBI Taxonomy" id="5936"/>
    <lineage>
        <taxon>Eukaryota</taxon>
        <taxon>Sar</taxon>
        <taxon>Alveolata</taxon>
        <taxon>Ciliophora</taxon>
        <taxon>Intramacronucleata</taxon>
        <taxon>Spirotrichea</taxon>
        <taxon>Hypotrichia</taxon>
        <taxon>Euplotida</taxon>
        <taxon>Euplotidae</taxon>
        <taxon>Moneuplotes</taxon>
    </lineage>
</organism>